<dbReference type="EMBL" id="JRNI01000036">
    <property type="protein sequence ID" value="KGF29741.1"/>
    <property type="molecule type" value="Genomic_DNA"/>
</dbReference>
<protein>
    <recommendedName>
        <fullName evidence="2">PHB de-polymerase C-terminal domain-containing protein</fullName>
    </recommendedName>
</protein>
<dbReference type="NCBIfam" id="TIGR01849">
    <property type="entry name" value="PHB_depoly_PhaZ"/>
    <property type="match status" value="1"/>
</dbReference>
<name>A0A095Z5Z3_9BURK</name>
<dbReference type="eggNOG" id="COG4553">
    <property type="taxonomic scope" value="Bacteria"/>
</dbReference>
<dbReference type="InterPro" id="IPR029058">
    <property type="entry name" value="AB_hydrolase_fold"/>
</dbReference>
<accession>A0A095Z5Z3</accession>
<evidence type="ECO:0000256" key="1">
    <source>
        <dbReference type="SAM" id="MobiDB-lite"/>
    </source>
</evidence>
<gene>
    <name evidence="3" type="ORF">HMPREF2130_08525</name>
</gene>
<comment type="caution">
    <text evidence="3">The sequence shown here is derived from an EMBL/GenBank/DDBJ whole genome shotgun (WGS) entry which is preliminary data.</text>
</comment>
<dbReference type="Proteomes" id="UP000029629">
    <property type="component" value="Unassembled WGS sequence"/>
</dbReference>
<evidence type="ECO:0000313" key="4">
    <source>
        <dbReference type="Proteomes" id="UP000029629"/>
    </source>
</evidence>
<dbReference type="InterPro" id="IPR010915">
    <property type="entry name" value="PHB_depoly_PhaZ"/>
</dbReference>
<dbReference type="InterPro" id="IPR051321">
    <property type="entry name" value="PHA/PHB_synthase"/>
</dbReference>
<feature type="compositionally biased region" description="Low complexity" evidence="1">
    <location>
        <begin position="527"/>
        <end position="542"/>
    </location>
</feature>
<keyword evidence="4" id="KW-1185">Reference proteome</keyword>
<dbReference type="InterPro" id="IPR009656">
    <property type="entry name" value="PHB_depo_C"/>
</dbReference>
<proteinExistence type="predicted"/>
<feature type="compositionally biased region" description="Polar residues" evidence="1">
    <location>
        <begin position="543"/>
        <end position="552"/>
    </location>
</feature>
<dbReference type="AlphaFoldDB" id="A0A095Z5Z3"/>
<feature type="region of interest" description="Disordered" evidence="1">
    <location>
        <begin position="512"/>
        <end position="614"/>
    </location>
</feature>
<dbReference type="PANTHER" id="PTHR36837:SF4">
    <property type="entry name" value="BLR0908 PROTEIN"/>
    <property type="match status" value="1"/>
</dbReference>
<organism evidence="3 4">
    <name type="scientific">Oligella urethralis DNF00040</name>
    <dbReference type="NCBI Taxonomy" id="1401065"/>
    <lineage>
        <taxon>Bacteria</taxon>
        <taxon>Pseudomonadati</taxon>
        <taxon>Pseudomonadota</taxon>
        <taxon>Betaproteobacteria</taxon>
        <taxon>Burkholderiales</taxon>
        <taxon>Alcaligenaceae</taxon>
        <taxon>Oligella</taxon>
    </lineage>
</organism>
<feature type="domain" description="PHB de-polymerase C-terminal" evidence="2">
    <location>
        <begin position="206"/>
        <end position="407"/>
    </location>
</feature>
<dbReference type="OrthoDB" id="9800634at2"/>
<feature type="compositionally biased region" description="Basic and acidic residues" evidence="1">
    <location>
        <begin position="512"/>
        <end position="526"/>
    </location>
</feature>
<sequence>MLYNIYEMNRLMLSPLSYASSLVAETFTNPFSPYSYVPGSRRFAARFDLFNRLGKEYAKPEWGIDEVEINGEMAKVSIETLVNKPFCNLLHFKRSASKDPGGDPSVLIVAPYSGHHATLLRDTVRRMLTDFDVYVTDWLDARTVPVNQGAFDLDEYVYYLISFLHSINKRVHVMAVCQPAVPVMGAVSLMSQQDDPLVPLSMILMGGPIDTRESPTVVNNLADRHSLAWFETQMIQRVPPRYPGNGRLVYPGFMQLMGFIAMNPRLHLKSYHEYYLDLMRGNEPEAEKHRTFYDEYNAVCDLPAEFYLQTVKVVFQDHALPNGTWYVGHHLIDPSSIKATALLTVEGELDDITGIGQTSAALELTPNIPADKKKAFVAEGSGHYGIFSGSRWRNHIFPVVADFIHEAQIDEEEQLLARLRAEVEIAIRRENEAKARAAARQAARAASKAAKEAEIAKVREREEAIEKAKQEALEAAEAEAKLLAAAEVKKKAEAEAAAKAEAEAKAAAEAKARQAAEARARADAAKKAAATAKATAEAATKASSFNTPTAKQGSLEGVEQSAKAPAPAQAASSTAVTPPAEAQRSTQASTTATKAATKTSPAAANKAAPKNAQS</sequence>
<dbReference type="SUPFAM" id="SSF53474">
    <property type="entry name" value="alpha/beta-Hydrolases"/>
    <property type="match status" value="1"/>
</dbReference>
<feature type="compositionally biased region" description="Low complexity" evidence="1">
    <location>
        <begin position="559"/>
        <end position="614"/>
    </location>
</feature>
<dbReference type="PANTHER" id="PTHR36837">
    <property type="entry name" value="POLY(3-HYDROXYALKANOATE) POLYMERASE SUBUNIT PHAC"/>
    <property type="match status" value="1"/>
</dbReference>
<dbReference type="Pfam" id="PF06850">
    <property type="entry name" value="PHB_depo_C"/>
    <property type="match status" value="1"/>
</dbReference>
<reference evidence="3 4" key="1">
    <citation type="submission" date="2014-07" db="EMBL/GenBank/DDBJ databases">
        <authorList>
            <person name="McCorrison J."/>
            <person name="Sanka R."/>
            <person name="Torralba M."/>
            <person name="Gillis M."/>
            <person name="Haft D.H."/>
            <person name="Methe B."/>
            <person name="Sutton G."/>
            <person name="Nelson K.E."/>
        </authorList>
    </citation>
    <scope>NUCLEOTIDE SEQUENCE [LARGE SCALE GENOMIC DNA]</scope>
    <source>
        <strain evidence="3 4">DNF00040</strain>
    </source>
</reference>
<evidence type="ECO:0000313" key="3">
    <source>
        <dbReference type="EMBL" id="KGF29741.1"/>
    </source>
</evidence>
<evidence type="ECO:0000259" key="2">
    <source>
        <dbReference type="Pfam" id="PF06850"/>
    </source>
</evidence>